<evidence type="ECO:0008006" key="3">
    <source>
        <dbReference type="Google" id="ProtNLM"/>
    </source>
</evidence>
<dbReference type="EMBL" id="BDSP01000146">
    <property type="protein sequence ID" value="GAX20290.1"/>
    <property type="molecule type" value="Genomic_DNA"/>
</dbReference>
<dbReference type="InterPro" id="IPR011990">
    <property type="entry name" value="TPR-like_helical_dom_sf"/>
</dbReference>
<sequence>MNCVTAAELNNLGALHLQGGHLRTSLDLFRDALSLTLLDLEAEQRSSCCNDISDESRTASPQTSDEVAACSASPNQAASASSCTEEADCLQPSPSSTAFVQSQAINVIPLPNAYSHDPLVNMTIVSSIVLFNLGIVYHLKGLEGTNESSSYLVKSCSLYQKSQVLLADSGVPLNCTGNPVIDILSMAINNNLAQVFFELSMYDDSRQHFEQLIAFAVTVVPARYGDLAIGNLIDEQKSKFLLNAMILHAPKLAPAA</sequence>
<evidence type="ECO:0000313" key="1">
    <source>
        <dbReference type="EMBL" id="GAX20290.1"/>
    </source>
</evidence>
<reference evidence="1 2" key="1">
    <citation type="journal article" date="2015" name="Plant Cell">
        <title>Oil accumulation by the oleaginous diatom Fistulifera solaris as revealed by the genome and transcriptome.</title>
        <authorList>
            <person name="Tanaka T."/>
            <person name="Maeda Y."/>
            <person name="Veluchamy A."/>
            <person name="Tanaka M."/>
            <person name="Abida H."/>
            <person name="Marechal E."/>
            <person name="Bowler C."/>
            <person name="Muto M."/>
            <person name="Sunaga Y."/>
            <person name="Tanaka M."/>
            <person name="Yoshino T."/>
            <person name="Taniguchi T."/>
            <person name="Fukuda Y."/>
            <person name="Nemoto M."/>
            <person name="Matsumoto M."/>
            <person name="Wong P.S."/>
            <person name="Aburatani S."/>
            <person name="Fujibuchi W."/>
        </authorList>
    </citation>
    <scope>NUCLEOTIDE SEQUENCE [LARGE SCALE GENOMIC DNA]</scope>
    <source>
        <strain evidence="1 2">JPCC DA0580</strain>
    </source>
</reference>
<dbReference type="Proteomes" id="UP000198406">
    <property type="component" value="Unassembled WGS sequence"/>
</dbReference>
<proteinExistence type="predicted"/>
<dbReference type="OrthoDB" id="42764at2759"/>
<name>A0A1Z5K1X3_FISSO</name>
<protein>
    <recommendedName>
        <fullName evidence="3">CCR4-NOT transcription complex subunit 10</fullName>
    </recommendedName>
</protein>
<gene>
    <name evidence="1" type="ORF">FisN_6Hh241</name>
</gene>
<comment type="caution">
    <text evidence="1">The sequence shown here is derived from an EMBL/GenBank/DDBJ whole genome shotgun (WGS) entry which is preliminary data.</text>
</comment>
<dbReference type="InParanoid" id="A0A1Z5K1X3"/>
<dbReference type="AlphaFoldDB" id="A0A1Z5K1X3"/>
<organism evidence="1 2">
    <name type="scientific">Fistulifera solaris</name>
    <name type="common">Oleaginous diatom</name>
    <dbReference type="NCBI Taxonomy" id="1519565"/>
    <lineage>
        <taxon>Eukaryota</taxon>
        <taxon>Sar</taxon>
        <taxon>Stramenopiles</taxon>
        <taxon>Ochrophyta</taxon>
        <taxon>Bacillariophyta</taxon>
        <taxon>Bacillariophyceae</taxon>
        <taxon>Bacillariophycidae</taxon>
        <taxon>Naviculales</taxon>
        <taxon>Naviculaceae</taxon>
        <taxon>Fistulifera</taxon>
    </lineage>
</organism>
<accession>A0A1Z5K1X3</accession>
<keyword evidence="2" id="KW-1185">Reference proteome</keyword>
<evidence type="ECO:0000313" key="2">
    <source>
        <dbReference type="Proteomes" id="UP000198406"/>
    </source>
</evidence>
<dbReference type="Gene3D" id="1.25.40.10">
    <property type="entry name" value="Tetratricopeptide repeat domain"/>
    <property type="match status" value="1"/>
</dbReference>